<reference evidence="1" key="1">
    <citation type="submission" date="2023-08" db="EMBL/GenBank/DDBJ databases">
        <title>Chromosome-level Genome Assembly of mud carp (Cirrhinus molitorella).</title>
        <authorList>
            <person name="Liu H."/>
        </authorList>
    </citation>
    <scope>NUCLEOTIDE SEQUENCE</scope>
    <source>
        <strain evidence="1">Prfri</strain>
        <tissue evidence="1">Muscle</tissue>
    </source>
</reference>
<accession>A0AA88P501</accession>
<evidence type="ECO:0000313" key="2">
    <source>
        <dbReference type="Proteomes" id="UP001187343"/>
    </source>
</evidence>
<dbReference type="Proteomes" id="UP001187343">
    <property type="component" value="Unassembled WGS sequence"/>
</dbReference>
<dbReference type="AlphaFoldDB" id="A0AA88P501"/>
<protein>
    <submittedName>
        <fullName evidence="1">Uncharacterized protein</fullName>
    </submittedName>
</protein>
<keyword evidence="2" id="KW-1185">Reference proteome</keyword>
<evidence type="ECO:0000313" key="1">
    <source>
        <dbReference type="EMBL" id="KAK2870249.1"/>
    </source>
</evidence>
<proteinExistence type="predicted"/>
<organism evidence="1 2">
    <name type="scientific">Cirrhinus molitorella</name>
    <name type="common">mud carp</name>
    <dbReference type="NCBI Taxonomy" id="172907"/>
    <lineage>
        <taxon>Eukaryota</taxon>
        <taxon>Metazoa</taxon>
        <taxon>Chordata</taxon>
        <taxon>Craniata</taxon>
        <taxon>Vertebrata</taxon>
        <taxon>Euteleostomi</taxon>
        <taxon>Actinopterygii</taxon>
        <taxon>Neopterygii</taxon>
        <taxon>Teleostei</taxon>
        <taxon>Ostariophysi</taxon>
        <taxon>Cypriniformes</taxon>
        <taxon>Cyprinidae</taxon>
        <taxon>Labeoninae</taxon>
        <taxon>Labeonini</taxon>
        <taxon>Cirrhinus</taxon>
    </lineage>
</organism>
<comment type="caution">
    <text evidence="1">The sequence shown here is derived from an EMBL/GenBank/DDBJ whole genome shotgun (WGS) entry which is preliminary data.</text>
</comment>
<gene>
    <name evidence="1" type="ORF">Q8A67_024641</name>
</gene>
<name>A0AA88P501_9TELE</name>
<dbReference type="EMBL" id="JAUYZG010000024">
    <property type="protein sequence ID" value="KAK2870249.1"/>
    <property type="molecule type" value="Genomic_DNA"/>
</dbReference>
<sequence length="145" mass="15789">MIPRMAQVRGSSWLYSYMPLAERSSRCLGDKGRIGMSLVRFNPCRSLVLLGENFALIFGHIPHGRPSVGGSGALLIQKKLDSWRSASQRTVVQQISTRKTAPSSKSRIGPGGLREAWPESDPPQPPGSFSHRGFSHSRPVNAGGH</sequence>